<organism evidence="2 3">
    <name type="scientific">Hyunsoonleella rubra</name>
    <dbReference type="NCBI Taxonomy" id="1737062"/>
    <lineage>
        <taxon>Bacteria</taxon>
        <taxon>Pseudomonadati</taxon>
        <taxon>Bacteroidota</taxon>
        <taxon>Flavobacteriia</taxon>
        <taxon>Flavobacteriales</taxon>
        <taxon>Flavobacteriaceae</taxon>
    </lineage>
</organism>
<accession>A0ABW5T809</accession>
<dbReference type="EMBL" id="JBHULY010000001">
    <property type="protein sequence ID" value="MFD2724580.1"/>
    <property type="molecule type" value="Genomic_DNA"/>
</dbReference>
<keyword evidence="1" id="KW-0472">Membrane</keyword>
<gene>
    <name evidence="2" type="ORF">ACFSR8_00005</name>
</gene>
<sequence>MTTRDKIGISFLIIGFLIPFFIYFGFIIGLPIYVIGIIILLFGNLKIKQKLLWILIPAILFIPVSKTYSSISFYFADIQKFDIILPENFKGTAIIIDNSDFGQTFEKKHRREQIIFDENGIVFYPTELEMDRSKFRVFTKQKNGELKQILLSSETDEKSTLLAYGESRFEKTVESEIKYIPYDFVRIGKDFKEQSSTEKRCELIEQIKEGKLKTVYNTVSYEKP</sequence>
<evidence type="ECO:0000313" key="3">
    <source>
        <dbReference type="Proteomes" id="UP001597476"/>
    </source>
</evidence>
<feature type="transmembrane region" description="Helical" evidence="1">
    <location>
        <begin position="12"/>
        <end position="45"/>
    </location>
</feature>
<keyword evidence="1" id="KW-0812">Transmembrane</keyword>
<keyword evidence="1" id="KW-1133">Transmembrane helix</keyword>
<proteinExistence type="predicted"/>
<keyword evidence="3" id="KW-1185">Reference proteome</keyword>
<evidence type="ECO:0000256" key="1">
    <source>
        <dbReference type="SAM" id="Phobius"/>
    </source>
</evidence>
<protein>
    <submittedName>
        <fullName evidence="2">Uncharacterized protein</fullName>
    </submittedName>
</protein>
<dbReference type="RefSeq" id="WP_380287756.1">
    <property type="nucleotide sequence ID" value="NZ_JBHULY010000001.1"/>
</dbReference>
<feature type="transmembrane region" description="Helical" evidence="1">
    <location>
        <begin position="51"/>
        <end position="76"/>
    </location>
</feature>
<comment type="caution">
    <text evidence="2">The sequence shown here is derived from an EMBL/GenBank/DDBJ whole genome shotgun (WGS) entry which is preliminary data.</text>
</comment>
<reference evidence="3" key="1">
    <citation type="journal article" date="2019" name="Int. J. Syst. Evol. Microbiol.">
        <title>The Global Catalogue of Microorganisms (GCM) 10K type strain sequencing project: providing services to taxonomists for standard genome sequencing and annotation.</title>
        <authorList>
            <consortium name="The Broad Institute Genomics Platform"/>
            <consortium name="The Broad Institute Genome Sequencing Center for Infectious Disease"/>
            <person name="Wu L."/>
            <person name="Ma J."/>
        </authorList>
    </citation>
    <scope>NUCLEOTIDE SEQUENCE [LARGE SCALE GENOMIC DNA]</scope>
    <source>
        <strain evidence="3">KCTC 42398</strain>
    </source>
</reference>
<evidence type="ECO:0000313" key="2">
    <source>
        <dbReference type="EMBL" id="MFD2724580.1"/>
    </source>
</evidence>
<name>A0ABW5T809_9FLAO</name>
<dbReference type="Proteomes" id="UP001597476">
    <property type="component" value="Unassembled WGS sequence"/>
</dbReference>